<evidence type="ECO:0000256" key="21">
    <source>
        <dbReference type="ARBA" id="ARBA00023242"/>
    </source>
</evidence>
<dbReference type="GO" id="GO:0005654">
    <property type="term" value="C:nucleoplasm"/>
    <property type="evidence" value="ECO:0007669"/>
    <property type="project" value="UniProtKB-SubCell"/>
</dbReference>
<reference evidence="35 36" key="1">
    <citation type="submission" date="2020-12" db="EMBL/GenBank/DDBJ databases">
        <title>De novo assembly of Tibetan sheep genome.</title>
        <authorList>
            <person name="Li X."/>
        </authorList>
    </citation>
    <scope>NUCLEOTIDE SEQUENCE [LARGE SCALE GENOMIC DNA]</scope>
    <source>
        <tissue evidence="35">Heart</tissue>
    </source>
</reference>
<dbReference type="Pfam" id="PF16891">
    <property type="entry name" value="STPPase_N"/>
    <property type="match status" value="1"/>
</dbReference>
<feature type="compositionally biased region" description="Acidic residues" evidence="33">
    <location>
        <begin position="997"/>
        <end position="1053"/>
    </location>
</feature>
<dbReference type="FunFam" id="2.130.10.10:FF:000468">
    <property type="entry name" value="WD repeat domain 43"/>
    <property type="match status" value="1"/>
</dbReference>
<dbReference type="InterPro" id="IPR020984">
    <property type="entry name" value="Speedy"/>
</dbReference>
<evidence type="ECO:0000256" key="9">
    <source>
        <dbReference type="ARBA" id="ARBA00022574"/>
    </source>
</evidence>
<dbReference type="GO" id="GO:0001650">
    <property type="term" value="C:fibrillar center"/>
    <property type="evidence" value="ECO:0007669"/>
    <property type="project" value="UniProtKB-SubCell"/>
</dbReference>
<evidence type="ECO:0000256" key="1">
    <source>
        <dbReference type="ARBA" id="ARBA00001936"/>
    </source>
</evidence>
<evidence type="ECO:0000256" key="16">
    <source>
        <dbReference type="ARBA" id="ARBA00022884"/>
    </source>
</evidence>
<keyword evidence="20" id="KW-0464">Manganese</keyword>
<dbReference type="GO" id="GO:0051301">
    <property type="term" value="P:cell division"/>
    <property type="evidence" value="ECO:0007669"/>
    <property type="project" value="UniProtKB-KW"/>
</dbReference>
<dbReference type="Gene3D" id="3.60.21.10">
    <property type="match status" value="1"/>
</dbReference>
<evidence type="ECO:0000256" key="28">
    <source>
        <dbReference type="ARBA" id="ARBA00049440"/>
    </source>
</evidence>
<dbReference type="GO" id="GO:0006355">
    <property type="term" value="P:regulation of DNA-templated transcription"/>
    <property type="evidence" value="ECO:0007669"/>
    <property type="project" value="UniProtKB-ARBA"/>
</dbReference>
<keyword evidence="22" id="KW-0119">Carbohydrate metabolism</keyword>
<evidence type="ECO:0000256" key="13">
    <source>
        <dbReference type="ARBA" id="ARBA00022737"/>
    </source>
</evidence>
<organism evidence="35 36">
    <name type="scientific">Ovis aries</name>
    <name type="common">Sheep</name>
    <dbReference type="NCBI Taxonomy" id="9940"/>
    <lineage>
        <taxon>Eukaryota</taxon>
        <taxon>Metazoa</taxon>
        <taxon>Chordata</taxon>
        <taxon>Craniata</taxon>
        <taxon>Vertebrata</taxon>
        <taxon>Euteleostomi</taxon>
        <taxon>Mammalia</taxon>
        <taxon>Eutheria</taxon>
        <taxon>Laurasiatheria</taxon>
        <taxon>Artiodactyla</taxon>
        <taxon>Ruminantia</taxon>
        <taxon>Pecora</taxon>
        <taxon>Bovidae</taxon>
        <taxon>Caprinae</taxon>
        <taxon>Ovis</taxon>
    </lineage>
</organism>
<evidence type="ECO:0000256" key="3">
    <source>
        <dbReference type="ARBA" id="ARBA00005333"/>
    </source>
</evidence>
<keyword evidence="19" id="KW-0804">Transcription</keyword>
<dbReference type="InterPro" id="IPR052414">
    <property type="entry name" value="U3_snoRNA-assoc_WDR"/>
</dbReference>
<dbReference type="SMART" id="SM00156">
    <property type="entry name" value="PP2Ac"/>
    <property type="match status" value="1"/>
</dbReference>
<feature type="region of interest" description="Disordered" evidence="33">
    <location>
        <begin position="306"/>
        <end position="325"/>
    </location>
</feature>
<dbReference type="GO" id="GO:0046872">
    <property type="term" value="F:metal ion binding"/>
    <property type="evidence" value="ECO:0007669"/>
    <property type="project" value="UniProtKB-KW"/>
</dbReference>
<evidence type="ECO:0000256" key="30">
    <source>
        <dbReference type="ARBA" id="ARBA00063738"/>
    </source>
</evidence>
<evidence type="ECO:0000256" key="23">
    <source>
        <dbReference type="ARBA" id="ARBA00023306"/>
    </source>
</evidence>
<evidence type="ECO:0000256" key="29">
    <source>
        <dbReference type="ARBA" id="ARBA00060374"/>
    </source>
</evidence>
<keyword evidence="11" id="KW-0132">Cell division</keyword>
<evidence type="ECO:0000256" key="22">
    <source>
        <dbReference type="ARBA" id="ARBA00023277"/>
    </source>
</evidence>
<dbReference type="PROSITE" id="PS50082">
    <property type="entry name" value="WD_REPEATS_2"/>
    <property type="match status" value="1"/>
</dbReference>
<dbReference type="GO" id="GO:0005977">
    <property type="term" value="P:glycogen metabolic process"/>
    <property type="evidence" value="ECO:0007669"/>
    <property type="project" value="UniProtKB-KW"/>
</dbReference>
<comment type="catalytic activity">
    <reaction evidence="27">
        <text>O-phospho-L-seryl-[myosin light chain] + H2O = L-seryl-[myosin light chain] + phosphate</text>
        <dbReference type="Rhea" id="RHEA:12849"/>
        <dbReference type="Rhea" id="RHEA-COMP:13684"/>
        <dbReference type="Rhea" id="RHEA-COMP:13685"/>
        <dbReference type="ChEBI" id="CHEBI:15377"/>
        <dbReference type="ChEBI" id="CHEBI:29999"/>
        <dbReference type="ChEBI" id="CHEBI:43474"/>
        <dbReference type="ChEBI" id="CHEBI:83421"/>
        <dbReference type="EC" id="3.1.3.53"/>
    </reaction>
</comment>
<dbReference type="InterPro" id="IPR006186">
    <property type="entry name" value="Ser/Thr-sp_prot-phosphatase"/>
</dbReference>
<dbReference type="SUPFAM" id="SSF50978">
    <property type="entry name" value="WD40 repeat-like"/>
    <property type="match status" value="1"/>
</dbReference>
<dbReference type="Pfam" id="PF00149">
    <property type="entry name" value="Metallophos"/>
    <property type="match status" value="1"/>
</dbReference>
<evidence type="ECO:0000256" key="33">
    <source>
        <dbReference type="SAM" id="MobiDB-lite"/>
    </source>
</evidence>
<evidence type="ECO:0000256" key="31">
    <source>
        <dbReference type="PROSITE-ProRule" id="PRU00221"/>
    </source>
</evidence>
<name>A0A836A6S6_SHEEP</name>
<comment type="similarity">
    <text evidence="4">Belongs to the Speedy/Ringo family.</text>
</comment>
<dbReference type="FunFam" id="3.60.21.10:FF:000007">
    <property type="entry name" value="Serine/threonine-protein phosphatase"/>
    <property type="match status" value="1"/>
</dbReference>
<keyword evidence="8" id="KW-0597">Phosphoprotein</keyword>
<evidence type="ECO:0000256" key="26">
    <source>
        <dbReference type="ARBA" id="ARBA00048336"/>
    </source>
</evidence>
<dbReference type="InterPro" id="IPR007148">
    <property type="entry name" value="SSU_processome_Utp12"/>
</dbReference>
<keyword evidence="5" id="KW-1017">Isopeptide bond</keyword>
<evidence type="ECO:0000256" key="25">
    <source>
        <dbReference type="ARBA" id="ARBA00047761"/>
    </source>
</evidence>
<evidence type="ECO:0000256" key="4">
    <source>
        <dbReference type="ARBA" id="ARBA00010932"/>
    </source>
</evidence>
<feature type="compositionally biased region" description="Acidic residues" evidence="33">
    <location>
        <begin position="1067"/>
        <end position="1078"/>
    </location>
</feature>
<keyword evidence="6" id="KW-0690">Ribosome biogenesis</keyword>
<evidence type="ECO:0000256" key="14">
    <source>
        <dbReference type="ARBA" id="ARBA00022801"/>
    </source>
</evidence>
<dbReference type="EC" id="3.1.3.16" evidence="32"/>
<comment type="catalytic activity">
    <reaction evidence="28">
        <text>O-phospho-L-threonyl-[myosin light chain] + H2O = L-threonyl-[myosin light chain] + phosphate</text>
        <dbReference type="Rhea" id="RHEA:53988"/>
        <dbReference type="Rhea" id="RHEA-COMP:13686"/>
        <dbReference type="Rhea" id="RHEA-COMP:13687"/>
        <dbReference type="ChEBI" id="CHEBI:15377"/>
        <dbReference type="ChEBI" id="CHEBI:30013"/>
        <dbReference type="ChEBI" id="CHEBI:43474"/>
        <dbReference type="ChEBI" id="CHEBI:61977"/>
        <dbReference type="EC" id="3.1.3.53"/>
    </reaction>
</comment>
<evidence type="ECO:0000313" key="36">
    <source>
        <dbReference type="Proteomes" id="UP000664991"/>
    </source>
</evidence>
<comment type="catalytic activity">
    <reaction evidence="25">
        <text>O-phospho-L-seryl-[protein] + H2O = L-seryl-[protein] + phosphate</text>
        <dbReference type="Rhea" id="RHEA:20629"/>
        <dbReference type="Rhea" id="RHEA-COMP:9863"/>
        <dbReference type="Rhea" id="RHEA-COMP:11604"/>
        <dbReference type="ChEBI" id="CHEBI:15377"/>
        <dbReference type="ChEBI" id="CHEBI:29999"/>
        <dbReference type="ChEBI" id="CHEBI:43474"/>
        <dbReference type="ChEBI" id="CHEBI:83421"/>
        <dbReference type="EC" id="3.1.3.16"/>
    </reaction>
</comment>
<dbReference type="InterPro" id="IPR029052">
    <property type="entry name" value="Metallo-depent_PP-like"/>
</dbReference>
<keyword evidence="16" id="KW-0694">RNA-binding</keyword>
<dbReference type="Proteomes" id="UP000664991">
    <property type="component" value="Unassembled WGS sequence"/>
</dbReference>
<evidence type="ECO:0000256" key="18">
    <source>
        <dbReference type="ARBA" id="ARBA00023015"/>
    </source>
</evidence>
<dbReference type="GO" id="GO:0000462">
    <property type="term" value="P:maturation of SSU-rRNA from tricistronic rRNA transcript (SSU-rRNA, 5.8S rRNA, LSU-rRNA)"/>
    <property type="evidence" value="ECO:0007669"/>
    <property type="project" value="TreeGrafter"/>
</dbReference>
<comment type="caution">
    <text evidence="35">The sequence shown here is derived from an EMBL/GenBank/DDBJ whole genome shotgun (WGS) entry which is preliminary data.</text>
</comment>
<dbReference type="PANTHER" id="PTHR44267:SF1">
    <property type="entry name" value="WD REPEAT-CONTAINING PROTEIN 43"/>
    <property type="match status" value="1"/>
</dbReference>
<keyword evidence="7" id="KW-0698">rRNA processing</keyword>
<evidence type="ECO:0000256" key="19">
    <source>
        <dbReference type="ARBA" id="ARBA00023163"/>
    </source>
</evidence>
<comment type="similarity">
    <text evidence="3">Belongs to the PPP phosphatase family. PP-1 subfamily.</text>
</comment>
<dbReference type="AlphaFoldDB" id="A0A836A6S6"/>
<evidence type="ECO:0000256" key="24">
    <source>
        <dbReference type="ARBA" id="ARBA00038335"/>
    </source>
</evidence>
<keyword evidence="17" id="KW-0904">Protein phosphatase</keyword>
<accession>A0A836A6S6</accession>
<keyword evidence="9 31" id="KW-0853">WD repeat</keyword>
<dbReference type="Pfam" id="PF00400">
    <property type="entry name" value="WD40"/>
    <property type="match status" value="2"/>
</dbReference>
<dbReference type="PANTHER" id="PTHR44267">
    <property type="entry name" value="WD REPEAT-CONTAINING PROTEIN 43"/>
    <property type="match status" value="1"/>
</dbReference>
<comment type="similarity">
    <text evidence="24">Belongs to the UTP5 family.</text>
</comment>
<dbReference type="InterPro" id="IPR031675">
    <property type="entry name" value="STPPase_N"/>
</dbReference>
<evidence type="ECO:0000259" key="34">
    <source>
        <dbReference type="PROSITE" id="PS00125"/>
    </source>
</evidence>
<keyword evidence="13" id="KW-0677">Repeat</keyword>
<evidence type="ECO:0000256" key="12">
    <source>
        <dbReference type="ARBA" id="ARBA00022723"/>
    </source>
</evidence>
<keyword evidence="23" id="KW-0131">Cell cycle</keyword>
<dbReference type="CDD" id="cd07414">
    <property type="entry name" value="MPP_PP1_PPKL"/>
    <property type="match status" value="1"/>
</dbReference>
<comment type="cofactor">
    <cofactor evidence="1">
        <name>Mn(2+)</name>
        <dbReference type="ChEBI" id="CHEBI:29035"/>
    </cofactor>
</comment>
<evidence type="ECO:0000256" key="15">
    <source>
        <dbReference type="ARBA" id="ARBA00022843"/>
    </source>
</evidence>
<evidence type="ECO:0000256" key="11">
    <source>
        <dbReference type="ARBA" id="ARBA00022618"/>
    </source>
</evidence>
<dbReference type="InterPro" id="IPR036322">
    <property type="entry name" value="WD40_repeat_dom_sf"/>
</dbReference>
<keyword evidence="12" id="KW-0479">Metal-binding</keyword>
<feature type="domain" description="Serine/threonine specific protein phosphatases" evidence="34">
    <location>
        <begin position="120"/>
        <end position="125"/>
    </location>
</feature>
<dbReference type="SMART" id="SM00320">
    <property type="entry name" value="WD40"/>
    <property type="match status" value="4"/>
</dbReference>
<dbReference type="GO" id="GO:0003723">
    <property type="term" value="F:RNA binding"/>
    <property type="evidence" value="ECO:0007669"/>
    <property type="project" value="UniProtKB-KW"/>
</dbReference>
<dbReference type="InterPro" id="IPR015943">
    <property type="entry name" value="WD40/YVTN_repeat-like_dom_sf"/>
</dbReference>
<keyword evidence="18" id="KW-0805">Transcription regulation</keyword>
<dbReference type="Pfam" id="PF11357">
    <property type="entry name" value="Spy1"/>
    <property type="match status" value="1"/>
</dbReference>
<evidence type="ECO:0000313" key="35">
    <source>
        <dbReference type="EMBL" id="KAG5211331.1"/>
    </source>
</evidence>
<evidence type="ECO:0000256" key="20">
    <source>
        <dbReference type="ARBA" id="ARBA00023211"/>
    </source>
</evidence>
<keyword evidence="15" id="KW-0832">Ubl conjugation</keyword>
<dbReference type="GO" id="GO:0050115">
    <property type="term" value="F:myosin-light-chain-phosphatase activity"/>
    <property type="evidence" value="ECO:0007669"/>
    <property type="project" value="UniProtKB-EC"/>
</dbReference>
<feature type="region of interest" description="Disordered" evidence="33">
    <location>
        <begin position="981"/>
        <end position="1078"/>
    </location>
</feature>
<evidence type="ECO:0000256" key="32">
    <source>
        <dbReference type="RuleBase" id="RU004273"/>
    </source>
</evidence>
<comment type="subunit">
    <text evidence="30">Part of the small subunit (SSU) processome, composed of more than 70 proteins and the RNA chaperone small nucleolar RNA (snoRNA) U3. May be a component of the proposed t-UTP subcomplex of the ribosomal small subunit (SSU) processome containing at least UTP4, WDR43, HEATR1, UTP15, WDR75. Binds to RNA; binding is required for its chromatin association. Interacts with CDK9, DDX21 and SUPT6H. Interacts with RNA polymerase II. Interacts directly with UTP4 and UTP15.</text>
</comment>
<dbReference type="PRINTS" id="PR00114">
    <property type="entry name" value="STPHPHTASE"/>
</dbReference>
<evidence type="ECO:0000256" key="8">
    <source>
        <dbReference type="ARBA" id="ARBA00022553"/>
    </source>
</evidence>
<evidence type="ECO:0000256" key="17">
    <source>
        <dbReference type="ARBA" id="ARBA00022912"/>
    </source>
</evidence>
<comment type="subcellular location">
    <subcellularLocation>
        <location evidence="29">Nucleus</location>
        <location evidence="29">Nucleolus fibrillar center</location>
    </subcellularLocation>
    <subcellularLocation>
        <location evidence="2">Nucleus</location>
        <location evidence="2">Nucleoplasm</location>
    </subcellularLocation>
</comment>
<dbReference type="GO" id="GO:0019901">
    <property type="term" value="F:protein kinase binding"/>
    <property type="evidence" value="ECO:0007669"/>
    <property type="project" value="InterPro"/>
</dbReference>
<evidence type="ECO:0000256" key="27">
    <source>
        <dbReference type="ARBA" id="ARBA00048562"/>
    </source>
</evidence>
<dbReference type="InterPro" id="IPR001680">
    <property type="entry name" value="WD40_rpt"/>
</dbReference>
<dbReference type="PROSITE" id="PS00125">
    <property type="entry name" value="SER_THR_PHOSPHATASE"/>
    <property type="match status" value="1"/>
</dbReference>
<protein>
    <recommendedName>
        <fullName evidence="32">Serine/threonine-protein phosphatase</fullName>
        <ecNumber evidence="32">3.1.3.16</ecNumber>
    </recommendedName>
</protein>
<evidence type="ECO:0000256" key="10">
    <source>
        <dbReference type="ARBA" id="ARBA00022600"/>
    </source>
</evidence>
<dbReference type="EMBL" id="JAEMGP010000003">
    <property type="protein sequence ID" value="KAG5211331.1"/>
    <property type="molecule type" value="Genomic_DNA"/>
</dbReference>
<dbReference type="SUPFAM" id="SSF56300">
    <property type="entry name" value="Metallo-dependent phosphatases"/>
    <property type="match status" value="1"/>
</dbReference>
<keyword evidence="14 32" id="KW-0378">Hydrolase</keyword>
<feature type="repeat" description="WD" evidence="31">
    <location>
        <begin position="519"/>
        <end position="554"/>
    </location>
</feature>
<evidence type="ECO:0000256" key="2">
    <source>
        <dbReference type="ARBA" id="ARBA00004642"/>
    </source>
</evidence>
<proteinExistence type="inferred from homology"/>
<evidence type="ECO:0000256" key="5">
    <source>
        <dbReference type="ARBA" id="ARBA00022499"/>
    </source>
</evidence>
<evidence type="ECO:0000256" key="7">
    <source>
        <dbReference type="ARBA" id="ARBA00022552"/>
    </source>
</evidence>
<dbReference type="Pfam" id="PF04003">
    <property type="entry name" value="Utp12"/>
    <property type="match status" value="1"/>
</dbReference>
<keyword evidence="10" id="KW-0321">Glycogen metabolism</keyword>
<sequence length="1078" mass="121618">MADGELNVDSLITRLLEVRGCRPGKIVQMTEAEVRGLCIKSREIFLSQPILLELEAPLKICGDIHGQYTDLLRLFEYGGFPPEANYLFLGDYVDRGKQSLETICLLLAYKIKYPENFFLLRGNHECASINRIYGFYDECKRRFNIKLWKTFTDCFNCLPIAAIVDEKIFCCHGGLSPDLQSMEQIRRIMRPTDVPDTGLLCDLLWSDPDKDVQGWGENDRGVSFTFGADVVSKFLNRHDLDLICRAHQVVEDGYEFFAKRQLVTLFSAPNYCGEFDNAGGMMSVDETLMCSFQILKPSEKKAKYQYGGLNSGRPVTPPRTANPPKKRYLANTVEEDEEESKYEIFPWALGKNWRKLFPDFLKLRDQLWDRIDYRAIVSRRCCEECASNASFFVNEGQESCHSPLTRLRNKLELSPPGHRPRSQAYFALASTDGHLRVWETANNRLHQEYVPSAHLSGTCTCLAWAPARLQAKEGPQRKKRKSEAIGTSNQADLLALGTAVGSILLYSTVKGELHSKLISGGHDNRVNCIQWHQDNGCLYSCSDDKHIVEWNTQTCKVKCKWKGDNSSVSSLCISPDGKMLLSAGRTIKLWVLETKEVYRHFTGHATPVSSLTFTTIRPPNESQPFDGITGLYFLSGAVHDRLLNVWQVRSENKEKNAVMSFTVTDEPVFIDLTLSENKEEPVKLAVVCKDGQVHLFEHILNGYCKKPLTSNCTIQIATPGKGKKSTPKPIPILAAGFCSDKMSLLLVYGNWFQPTIERVALNSKEPHMCLIRDISNCWAPKVETAITKVRTPVMNSEAKVLVPGIPGHHAAVRPAPPQTKEVESKRKLGEKEVSIEERLGALDIATKKEKDDLPQTNSFPVLLTQGLESNDFEILNKVLQTRNLNLIKRTVLRMPLHAVIPLLQELTKRLQGHPNSAILMVQWLKCVLTVHASYLSTLPDLVPQLGTLYQLMESRVKTFQKLSHLHGKLILLITQVTASEKTKETTCPAQKAKLVYEEESSEEESDDEIADKDSDDNWDEDEEEKASEKDEDVDEENEEEEGDDEDKDEENGEDRDAASEKGLNGDSDLDPENESEEE</sequence>
<gene>
    <name evidence="35" type="ORF">JEQ12_013760</name>
</gene>
<dbReference type="Gene3D" id="2.130.10.10">
    <property type="entry name" value="YVTN repeat-like/Quinoprotein amine dehydrogenase"/>
    <property type="match status" value="2"/>
</dbReference>
<dbReference type="InterPro" id="IPR004843">
    <property type="entry name" value="Calcineurin-like_PHP"/>
</dbReference>
<evidence type="ECO:0000256" key="6">
    <source>
        <dbReference type="ARBA" id="ARBA00022517"/>
    </source>
</evidence>
<keyword evidence="21" id="KW-0539">Nucleus</keyword>
<comment type="catalytic activity">
    <reaction evidence="26 32">
        <text>O-phospho-L-threonyl-[protein] + H2O = L-threonyl-[protein] + phosphate</text>
        <dbReference type="Rhea" id="RHEA:47004"/>
        <dbReference type="Rhea" id="RHEA-COMP:11060"/>
        <dbReference type="Rhea" id="RHEA-COMP:11605"/>
        <dbReference type="ChEBI" id="CHEBI:15377"/>
        <dbReference type="ChEBI" id="CHEBI:30013"/>
        <dbReference type="ChEBI" id="CHEBI:43474"/>
        <dbReference type="ChEBI" id="CHEBI:61977"/>
        <dbReference type="EC" id="3.1.3.16"/>
    </reaction>
</comment>
<dbReference type="GO" id="GO:0004722">
    <property type="term" value="F:protein serine/threonine phosphatase activity"/>
    <property type="evidence" value="ECO:0007669"/>
    <property type="project" value="UniProtKB-EC"/>
</dbReference>